<dbReference type="GO" id="GO:0004518">
    <property type="term" value="F:nuclease activity"/>
    <property type="evidence" value="ECO:0007669"/>
    <property type="project" value="UniProtKB-KW"/>
</dbReference>
<evidence type="ECO:0000256" key="2">
    <source>
        <dbReference type="ARBA" id="ARBA00022722"/>
    </source>
</evidence>
<dbReference type="InterPro" id="IPR014883">
    <property type="entry name" value="VRR_NUC"/>
</dbReference>
<protein>
    <submittedName>
        <fullName evidence="5">Nuclease</fullName>
    </submittedName>
</protein>
<feature type="domain" description="VRR-NUC" evidence="4">
    <location>
        <begin position="2"/>
        <end position="81"/>
    </location>
</feature>
<sequence>MQNENDIEKYLVRQIKSIGALCYKFTSPGTRGVPDRIIVYRGNVFFAELKRPGGKPRKDQLKVMEKFNDQMMPIFVIDSKEKVDKFTRIVLKGYVR</sequence>
<dbReference type="GO" id="GO:0003676">
    <property type="term" value="F:nucleic acid binding"/>
    <property type="evidence" value="ECO:0007669"/>
    <property type="project" value="InterPro"/>
</dbReference>
<dbReference type="EMBL" id="BK032848">
    <property type="protein sequence ID" value="DAF64035.1"/>
    <property type="molecule type" value="Genomic_DNA"/>
</dbReference>
<dbReference type="SMART" id="SM00990">
    <property type="entry name" value="VRR_NUC"/>
    <property type="match status" value="1"/>
</dbReference>
<evidence type="ECO:0000313" key="5">
    <source>
        <dbReference type="EMBL" id="DAF64035.1"/>
    </source>
</evidence>
<evidence type="ECO:0000259" key="4">
    <source>
        <dbReference type="SMART" id="SM00990"/>
    </source>
</evidence>
<evidence type="ECO:0000256" key="3">
    <source>
        <dbReference type="ARBA" id="ARBA00022801"/>
    </source>
</evidence>
<dbReference type="Gene3D" id="3.40.1350.10">
    <property type="match status" value="1"/>
</dbReference>
<proteinExistence type="predicted"/>
<reference evidence="5" key="1">
    <citation type="journal article" date="2021" name="Proc. Natl. Acad. Sci. U.S.A.">
        <title>A Catalog of Tens of Thousands of Viruses from Human Metagenomes Reveals Hidden Associations with Chronic Diseases.</title>
        <authorList>
            <person name="Tisza M.J."/>
            <person name="Buck C.B."/>
        </authorList>
    </citation>
    <scope>NUCLEOTIDE SEQUENCE</scope>
    <source>
        <strain evidence="5">Ct9Dg3</strain>
    </source>
</reference>
<accession>A0A8S5TLW2</accession>
<keyword evidence="3" id="KW-0378">Hydrolase</keyword>
<evidence type="ECO:0000256" key="1">
    <source>
        <dbReference type="ARBA" id="ARBA00001946"/>
    </source>
</evidence>
<dbReference type="GO" id="GO:0016788">
    <property type="term" value="F:hydrolase activity, acting on ester bonds"/>
    <property type="evidence" value="ECO:0007669"/>
    <property type="project" value="InterPro"/>
</dbReference>
<keyword evidence="2" id="KW-0540">Nuclease</keyword>
<comment type="cofactor">
    <cofactor evidence="1">
        <name>Mg(2+)</name>
        <dbReference type="ChEBI" id="CHEBI:18420"/>
    </cofactor>
</comment>
<name>A0A8S5TLW2_9CAUD</name>
<dbReference type="InterPro" id="IPR011856">
    <property type="entry name" value="tRNA_endonuc-like_dom_sf"/>
</dbReference>
<organism evidence="5">
    <name type="scientific">Siphoviridae sp. ct9Dg3</name>
    <dbReference type="NCBI Taxonomy" id="2827792"/>
    <lineage>
        <taxon>Viruses</taxon>
        <taxon>Duplodnaviria</taxon>
        <taxon>Heunggongvirae</taxon>
        <taxon>Uroviricota</taxon>
        <taxon>Caudoviricetes</taxon>
    </lineage>
</organism>